<protein>
    <submittedName>
        <fullName evidence="1">Uncharacterized protein</fullName>
    </submittedName>
</protein>
<keyword evidence="2" id="KW-1185">Reference proteome</keyword>
<name>A0ACC2J0E3_9PEZI</name>
<reference evidence="1" key="1">
    <citation type="submission" date="2022-11" db="EMBL/GenBank/DDBJ databases">
        <title>Genome Sequence of Nemania bipapillata.</title>
        <authorList>
            <person name="Buettner E."/>
        </authorList>
    </citation>
    <scope>NUCLEOTIDE SEQUENCE</scope>
    <source>
        <strain evidence="1">CP14</strain>
    </source>
</reference>
<gene>
    <name evidence="1" type="ORF">ONZ43_g2513</name>
</gene>
<proteinExistence type="predicted"/>
<sequence length="326" mass="36670">MHLGLPVIIGSSSELARVTTCLQEYPIPREFAGEVKLQAIIADFTNILSHTASDGTIDSSILHLLDRDLDGLRSSYPDQWPRMLEYNALVAKLHMYGLVISKDRVGNNAREILLRLSFSTSLRIIYLANVRHSENLPDNHGVPSKRQKRAFPKAYFKGLAFTTAFLLRYFRLNTTASAEEQQLAANHVVLSHSIFKSCSTYPTDEMGRVAKIFEELCQHGPMAIDPQQVAPGDRVGVSILMQAMKLATRKRDATTSNMEPPVPQTAQSTSTYNNMMTSDPFGLSMSETLDPWGMDMMFFDQYWDDSTLDSLNLSFMDTQFTPRQND</sequence>
<dbReference type="EMBL" id="JAPESX010000520">
    <property type="protein sequence ID" value="KAJ8120902.1"/>
    <property type="molecule type" value="Genomic_DNA"/>
</dbReference>
<dbReference type="Proteomes" id="UP001153334">
    <property type="component" value="Unassembled WGS sequence"/>
</dbReference>
<accession>A0ACC2J0E3</accession>
<organism evidence="1 2">
    <name type="scientific">Nemania bipapillata</name>
    <dbReference type="NCBI Taxonomy" id="110536"/>
    <lineage>
        <taxon>Eukaryota</taxon>
        <taxon>Fungi</taxon>
        <taxon>Dikarya</taxon>
        <taxon>Ascomycota</taxon>
        <taxon>Pezizomycotina</taxon>
        <taxon>Sordariomycetes</taxon>
        <taxon>Xylariomycetidae</taxon>
        <taxon>Xylariales</taxon>
        <taxon>Xylariaceae</taxon>
        <taxon>Nemania</taxon>
    </lineage>
</organism>
<comment type="caution">
    <text evidence="1">The sequence shown here is derived from an EMBL/GenBank/DDBJ whole genome shotgun (WGS) entry which is preliminary data.</text>
</comment>
<evidence type="ECO:0000313" key="2">
    <source>
        <dbReference type="Proteomes" id="UP001153334"/>
    </source>
</evidence>
<evidence type="ECO:0000313" key="1">
    <source>
        <dbReference type="EMBL" id="KAJ8120902.1"/>
    </source>
</evidence>